<gene>
    <name evidence="8" type="ORF">EX30DRAFT_311233</name>
</gene>
<dbReference type="GO" id="GO:0005783">
    <property type="term" value="C:endoplasmic reticulum"/>
    <property type="evidence" value="ECO:0007669"/>
    <property type="project" value="TreeGrafter"/>
</dbReference>
<keyword evidence="3 7" id="KW-1133">Transmembrane helix</keyword>
<evidence type="ECO:0000256" key="7">
    <source>
        <dbReference type="SAM" id="Phobius"/>
    </source>
</evidence>
<dbReference type="OrthoDB" id="204784at2759"/>
<organism evidence="8 9">
    <name type="scientific">Ascodesmis nigricans</name>
    <dbReference type="NCBI Taxonomy" id="341454"/>
    <lineage>
        <taxon>Eukaryota</taxon>
        <taxon>Fungi</taxon>
        <taxon>Dikarya</taxon>
        <taxon>Ascomycota</taxon>
        <taxon>Pezizomycotina</taxon>
        <taxon>Pezizomycetes</taxon>
        <taxon>Pezizales</taxon>
        <taxon>Ascodesmidaceae</taxon>
        <taxon>Ascodesmis</taxon>
    </lineage>
</organism>
<proteinExistence type="inferred from homology"/>
<dbReference type="STRING" id="341454.A0A4S2MKI0"/>
<evidence type="ECO:0000256" key="1">
    <source>
        <dbReference type="ARBA" id="ARBA00004653"/>
    </source>
</evidence>
<dbReference type="GO" id="GO:0006888">
    <property type="term" value="P:endoplasmic reticulum to Golgi vesicle-mediated transport"/>
    <property type="evidence" value="ECO:0007669"/>
    <property type="project" value="InterPro"/>
</dbReference>
<keyword evidence="2 7" id="KW-0812">Transmembrane</keyword>
<dbReference type="InterPro" id="IPR045176">
    <property type="entry name" value="Got1"/>
</dbReference>
<keyword evidence="9" id="KW-1185">Reference proteome</keyword>
<name>A0A4S2MKI0_9PEZI</name>
<evidence type="ECO:0000313" key="9">
    <source>
        <dbReference type="Proteomes" id="UP000298138"/>
    </source>
</evidence>
<dbReference type="GO" id="GO:0000139">
    <property type="term" value="C:Golgi membrane"/>
    <property type="evidence" value="ECO:0007669"/>
    <property type="project" value="UniProtKB-SubCell"/>
</dbReference>
<evidence type="ECO:0000256" key="4">
    <source>
        <dbReference type="ARBA" id="ARBA00023034"/>
    </source>
</evidence>
<sequence>MWLSDNQKIGLLLLSLSLGFILLGLTLFFDRACLSLGNLLFLCGVTFLLGPTRTLAFFARKEKFAPTVALAVGILLVLARWTVVGFIVELWGVWGLFRESLGVVVGFVGSVPVVGPKVESVLRRITGEF</sequence>
<dbReference type="GO" id="GO:0042147">
    <property type="term" value="P:retrograde transport, endosome to Golgi"/>
    <property type="evidence" value="ECO:0007669"/>
    <property type="project" value="InterPro"/>
</dbReference>
<keyword evidence="5 7" id="KW-0472">Membrane</keyword>
<evidence type="ECO:0000256" key="2">
    <source>
        <dbReference type="ARBA" id="ARBA00022692"/>
    </source>
</evidence>
<dbReference type="PANTHER" id="PTHR21493">
    <property type="entry name" value="CGI-141-RELATED/LIPASE CONTAINING PROTEIN"/>
    <property type="match status" value="1"/>
</dbReference>
<accession>A0A4S2MKI0</accession>
<dbReference type="InParanoid" id="A0A4S2MKI0"/>
<dbReference type="Proteomes" id="UP000298138">
    <property type="component" value="Unassembled WGS sequence"/>
</dbReference>
<dbReference type="EMBL" id="ML220153">
    <property type="protein sequence ID" value="TGZ77470.1"/>
    <property type="molecule type" value="Genomic_DNA"/>
</dbReference>
<comment type="similarity">
    <text evidence="6">Belongs to the GOT1 family.</text>
</comment>
<keyword evidence="4" id="KW-0333">Golgi apparatus</keyword>
<dbReference type="FunCoup" id="A0A4S2MKI0">
    <property type="interactions" value="825"/>
</dbReference>
<evidence type="ECO:0000256" key="5">
    <source>
        <dbReference type="ARBA" id="ARBA00023136"/>
    </source>
</evidence>
<dbReference type="PANTHER" id="PTHR21493:SF9">
    <property type="entry name" value="GOLGI TRANSPORT PROTEIN 1-RELATED"/>
    <property type="match status" value="1"/>
</dbReference>
<dbReference type="AlphaFoldDB" id="A0A4S2MKI0"/>
<dbReference type="InterPro" id="IPR007305">
    <property type="entry name" value="Vesicle_transpt_Got1/SFT2"/>
</dbReference>
<evidence type="ECO:0000313" key="8">
    <source>
        <dbReference type="EMBL" id="TGZ77470.1"/>
    </source>
</evidence>
<dbReference type="Pfam" id="PF04178">
    <property type="entry name" value="Got1"/>
    <property type="match status" value="1"/>
</dbReference>
<feature type="transmembrane region" description="Helical" evidence="7">
    <location>
        <begin position="68"/>
        <end position="88"/>
    </location>
</feature>
<reference evidence="8 9" key="1">
    <citation type="submission" date="2019-04" db="EMBL/GenBank/DDBJ databases">
        <title>Comparative genomics and transcriptomics to analyze fruiting body development in filamentous ascomycetes.</title>
        <authorList>
            <consortium name="DOE Joint Genome Institute"/>
            <person name="Lutkenhaus R."/>
            <person name="Traeger S."/>
            <person name="Breuer J."/>
            <person name="Kuo A."/>
            <person name="Lipzen A."/>
            <person name="Pangilinan J."/>
            <person name="Dilworth D."/>
            <person name="Sandor L."/>
            <person name="Poggeler S."/>
            <person name="Barry K."/>
            <person name="Grigoriev I.V."/>
            <person name="Nowrousian M."/>
        </authorList>
    </citation>
    <scope>NUCLEOTIDE SEQUENCE [LARGE SCALE GENOMIC DNA]</scope>
    <source>
        <strain evidence="8 9">CBS 389.68</strain>
    </source>
</reference>
<dbReference type="GO" id="GO:0005829">
    <property type="term" value="C:cytosol"/>
    <property type="evidence" value="ECO:0007669"/>
    <property type="project" value="GOC"/>
</dbReference>
<feature type="transmembrane region" description="Helical" evidence="7">
    <location>
        <begin position="9"/>
        <end position="29"/>
    </location>
</feature>
<protein>
    <submittedName>
        <fullName evidence="8">Got1-domain-containing protein</fullName>
    </submittedName>
</protein>
<feature type="transmembrane region" description="Helical" evidence="7">
    <location>
        <begin position="35"/>
        <end position="56"/>
    </location>
</feature>
<evidence type="ECO:0000256" key="3">
    <source>
        <dbReference type="ARBA" id="ARBA00022989"/>
    </source>
</evidence>
<dbReference type="GO" id="GO:0030134">
    <property type="term" value="C:COPII-coated ER to Golgi transport vesicle"/>
    <property type="evidence" value="ECO:0007669"/>
    <property type="project" value="TreeGrafter"/>
</dbReference>
<comment type="subcellular location">
    <subcellularLocation>
        <location evidence="1">Golgi apparatus membrane</location>
        <topology evidence="1">Multi-pass membrane protein</topology>
    </subcellularLocation>
</comment>
<dbReference type="GO" id="GO:0000137">
    <property type="term" value="C:Golgi cis cisterna"/>
    <property type="evidence" value="ECO:0007669"/>
    <property type="project" value="TreeGrafter"/>
</dbReference>
<evidence type="ECO:0000256" key="6">
    <source>
        <dbReference type="ARBA" id="ARBA00025799"/>
    </source>
</evidence>